<dbReference type="Proteomes" id="UP000182658">
    <property type="component" value="Unassembled WGS sequence"/>
</dbReference>
<reference evidence="4 5" key="1">
    <citation type="submission" date="2016-10" db="EMBL/GenBank/DDBJ databases">
        <title>Draft genome sequence of Coniochaeta ligniaria NRRL30616, a lignocellulolytic fungus for bioabatement of inhibitors in plant biomass hydrolysates.</title>
        <authorList>
            <consortium name="DOE Joint Genome Institute"/>
            <person name="Jimenez D.J."/>
            <person name="Hector R.E."/>
            <person name="Riley R."/>
            <person name="Sun H."/>
            <person name="Grigoriev I.V."/>
            <person name="Van Elsas J.D."/>
            <person name="Nichols N.N."/>
        </authorList>
    </citation>
    <scope>NUCLEOTIDE SEQUENCE [LARGE SCALE GENOMIC DNA]</scope>
    <source>
        <strain evidence="4 5">NRRL 30616</strain>
    </source>
</reference>
<dbReference type="InParanoid" id="A0A1J7IL88"/>
<dbReference type="PANTHER" id="PTHR10039">
    <property type="entry name" value="AMELOGENIN"/>
    <property type="match status" value="1"/>
</dbReference>
<dbReference type="AlphaFoldDB" id="A0A1J7IL88"/>
<dbReference type="InterPro" id="IPR056693">
    <property type="entry name" value="DUF7791"/>
</dbReference>
<dbReference type="PANTHER" id="PTHR10039:SF5">
    <property type="entry name" value="NACHT DOMAIN-CONTAINING PROTEIN"/>
    <property type="match status" value="1"/>
</dbReference>
<dbReference type="InterPro" id="IPR056884">
    <property type="entry name" value="NPHP3-like_N"/>
</dbReference>
<dbReference type="Gene3D" id="3.40.50.300">
    <property type="entry name" value="P-loop containing nucleotide triphosphate hydrolases"/>
    <property type="match status" value="1"/>
</dbReference>
<dbReference type="Pfam" id="PF24883">
    <property type="entry name" value="NPHP3_N"/>
    <property type="match status" value="1"/>
</dbReference>
<evidence type="ECO:0000259" key="3">
    <source>
        <dbReference type="Pfam" id="PF25053"/>
    </source>
</evidence>
<accession>A0A1J7IL88</accession>
<gene>
    <name evidence="4" type="ORF">CONLIGDRAFT_597592</name>
</gene>
<evidence type="ECO:0008006" key="6">
    <source>
        <dbReference type="Google" id="ProtNLM"/>
    </source>
</evidence>
<feature type="domain" description="DUF7791" evidence="3">
    <location>
        <begin position="416"/>
        <end position="543"/>
    </location>
</feature>
<dbReference type="Pfam" id="PF25053">
    <property type="entry name" value="DUF7791"/>
    <property type="match status" value="1"/>
</dbReference>
<evidence type="ECO:0000313" key="4">
    <source>
        <dbReference type="EMBL" id="OIW28222.1"/>
    </source>
</evidence>
<feature type="domain" description="Nephrocystin 3-like N-terminal" evidence="2">
    <location>
        <begin position="138"/>
        <end position="305"/>
    </location>
</feature>
<dbReference type="OrthoDB" id="443402at2759"/>
<evidence type="ECO:0000256" key="1">
    <source>
        <dbReference type="ARBA" id="ARBA00022737"/>
    </source>
</evidence>
<dbReference type="SUPFAM" id="SSF52540">
    <property type="entry name" value="P-loop containing nucleoside triphosphate hydrolases"/>
    <property type="match status" value="1"/>
</dbReference>
<dbReference type="EMBL" id="KV875098">
    <property type="protein sequence ID" value="OIW28222.1"/>
    <property type="molecule type" value="Genomic_DNA"/>
</dbReference>
<evidence type="ECO:0000259" key="2">
    <source>
        <dbReference type="Pfam" id="PF24883"/>
    </source>
</evidence>
<organism evidence="4 5">
    <name type="scientific">Coniochaeta ligniaria NRRL 30616</name>
    <dbReference type="NCBI Taxonomy" id="1408157"/>
    <lineage>
        <taxon>Eukaryota</taxon>
        <taxon>Fungi</taxon>
        <taxon>Dikarya</taxon>
        <taxon>Ascomycota</taxon>
        <taxon>Pezizomycotina</taxon>
        <taxon>Sordariomycetes</taxon>
        <taxon>Sordariomycetidae</taxon>
        <taxon>Coniochaetales</taxon>
        <taxon>Coniochaetaceae</taxon>
        <taxon>Coniochaeta</taxon>
    </lineage>
</organism>
<keyword evidence="5" id="KW-1185">Reference proteome</keyword>
<sequence>MRIANRRQLMTLQLCALSSESVQGISAQLNQLGGKYRIMNSAQDSRLDLLLQKLGAIEEKIALVRSQKQTTQDSVEVLCADISKLSLDTRKMTKESQIMASLDYNDRPLRHEKIPDAHRTTFQWSLDEKAPVSVKQQSGSFREWLRQKHGLFWVSGKPGSGKSTFMKFIADHEETAALLGHWASSYRLLVARHYFTIYGTLIQRSLEGMLRSLLFEILNQAPELILKALPQYWSEDTEKPVSHTGWTQRELEMALRRIAAEAGTNVRICLFIDGLDEYTGDHFEICETLKQLSQSSCIKICMSSRPWNVFEDALGGCPKLYMHDLTSTDIRNYTNCVLREHPRWTALEEETSPLSSTSLIDDVVTKANGVFLWVTLVTRLLREGLTNGDSVSDLKKRLSIIPSDLRQFFRHILETVDPFYNEKMAGTLLLALHAKTPLPMEVYMFHDFEYDDENYAFKEPTETLSTDLTQVYKRLDSISRRINGRSKGLLERSADRVVFFHRTVFDFLRTPEMEDFLIERARRNFSPVLSTFRAYIAWTKHTDFPGPSPVTINIQSPHQSEDPLNRMSALATRLRSAFRIARDADEQGENCAALTAALLDNMELSIQGMLSRDQIKGASLSMLRGIYHRLVVNMCGQHPHGYFRVFLDWQRGHVDTCIILNSG</sequence>
<evidence type="ECO:0000313" key="5">
    <source>
        <dbReference type="Proteomes" id="UP000182658"/>
    </source>
</evidence>
<proteinExistence type="predicted"/>
<keyword evidence="1" id="KW-0677">Repeat</keyword>
<protein>
    <recommendedName>
        <fullName evidence="6">NACHT domain-containing protein</fullName>
    </recommendedName>
</protein>
<dbReference type="InterPro" id="IPR027417">
    <property type="entry name" value="P-loop_NTPase"/>
</dbReference>
<dbReference type="STRING" id="1408157.A0A1J7IL88"/>
<name>A0A1J7IL88_9PEZI</name>